<dbReference type="Proteomes" id="UP000729402">
    <property type="component" value="Unassembled WGS sequence"/>
</dbReference>
<keyword evidence="2" id="KW-1185">Reference proteome</keyword>
<evidence type="ECO:0000313" key="2">
    <source>
        <dbReference type="Proteomes" id="UP000729402"/>
    </source>
</evidence>
<organism evidence="1 2">
    <name type="scientific">Zizania palustris</name>
    <name type="common">Northern wild rice</name>
    <dbReference type="NCBI Taxonomy" id="103762"/>
    <lineage>
        <taxon>Eukaryota</taxon>
        <taxon>Viridiplantae</taxon>
        <taxon>Streptophyta</taxon>
        <taxon>Embryophyta</taxon>
        <taxon>Tracheophyta</taxon>
        <taxon>Spermatophyta</taxon>
        <taxon>Magnoliopsida</taxon>
        <taxon>Liliopsida</taxon>
        <taxon>Poales</taxon>
        <taxon>Poaceae</taxon>
        <taxon>BOP clade</taxon>
        <taxon>Oryzoideae</taxon>
        <taxon>Oryzeae</taxon>
        <taxon>Zizaniinae</taxon>
        <taxon>Zizania</taxon>
    </lineage>
</organism>
<dbReference type="AlphaFoldDB" id="A0A8J5X2E6"/>
<dbReference type="EMBL" id="JAAALK010000079">
    <property type="protein sequence ID" value="KAG8100260.1"/>
    <property type="molecule type" value="Genomic_DNA"/>
</dbReference>
<gene>
    <name evidence="1" type="ORF">GUJ93_ZPchr0013g34018</name>
</gene>
<protein>
    <submittedName>
        <fullName evidence="1">Uncharacterized protein</fullName>
    </submittedName>
</protein>
<proteinExistence type="predicted"/>
<name>A0A8J5X2E6_ZIZPA</name>
<sequence>MTSTSSSSAGRMNGKRRHDVLVVISGGSRRWGSERWELWAMAGHLQADKNVPRTMFLMEILKYNDNECKKNLPEEI</sequence>
<comment type="caution">
    <text evidence="1">The sequence shown here is derived from an EMBL/GenBank/DDBJ whole genome shotgun (WGS) entry which is preliminary data.</text>
</comment>
<reference evidence="1" key="1">
    <citation type="journal article" date="2021" name="bioRxiv">
        <title>Whole Genome Assembly and Annotation of Northern Wild Rice, Zizania palustris L., Supports a Whole Genome Duplication in the Zizania Genus.</title>
        <authorList>
            <person name="Haas M."/>
            <person name="Kono T."/>
            <person name="Macchietto M."/>
            <person name="Millas R."/>
            <person name="McGilp L."/>
            <person name="Shao M."/>
            <person name="Duquette J."/>
            <person name="Hirsch C.N."/>
            <person name="Kimball J."/>
        </authorList>
    </citation>
    <scope>NUCLEOTIDE SEQUENCE</scope>
    <source>
        <tissue evidence="1">Fresh leaf tissue</tissue>
    </source>
</reference>
<reference evidence="1" key="2">
    <citation type="submission" date="2021-02" db="EMBL/GenBank/DDBJ databases">
        <authorList>
            <person name="Kimball J.A."/>
            <person name="Haas M.W."/>
            <person name="Macchietto M."/>
            <person name="Kono T."/>
            <person name="Duquette J."/>
            <person name="Shao M."/>
        </authorList>
    </citation>
    <scope>NUCLEOTIDE SEQUENCE</scope>
    <source>
        <tissue evidence="1">Fresh leaf tissue</tissue>
    </source>
</reference>
<evidence type="ECO:0000313" key="1">
    <source>
        <dbReference type="EMBL" id="KAG8100260.1"/>
    </source>
</evidence>
<accession>A0A8J5X2E6</accession>